<protein>
    <submittedName>
        <fullName evidence="2">BnaC05g50220D protein</fullName>
    </submittedName>
</protein>
<dbReference type="AlphaFoldDB" id="A0A078IRK7"/>
<proteinExistence type="predicted"/>
<dbReference type="Proteomes" id="UP000028999">
    <property type="component" value="Unassembled WGS sequence"/>
</dbReference>
<evidence type="ECO:0000313" key="2">
    <source>
        <dbReference type="EMBL" id="CDY51728.1"/>
    </source>
</evidence>
<name>A0A078IRK7_BRANA</name>
<dbReference type="EMBL" id="LK033022">
    <property type="protein sequence ID" value="CDY51728.1"/>
    <property type="molecule type" value="Genomic_DNA"/>
</dbReference>
<sequence>MGDGALDFGTGHSNELNLCHRPSDISDHKESPPSWSLWESISMDLLVHMDCKKQAPVQTKSLFPFGNSNPSYKSNKRMGTSTSLTVQSCH</sequence>
<gene>
    <name evidence="2" type="primary">BnaC05g50220D</name>
    <name evidence="2" type="ORF">GSBRNA2T00004084001</name>
</gene>
<organism evidence="2 3">
    <name type="scientific">Brassica napus</name>
    <name type="common">Rape</name>
    <dbReference type="NCBI Taxonomy" id="3708"/>
    <lineage>
        <taxon>Eukaryota</taxon>
        <taxon>Viridiplantae</taxon>
        <taxon>Streptophyta</taxon>
        <taxon>Embryophyta</taxon>
        <taxon>Tracheophyta</taxon>
        <taxon>Spermatophyta</taxon>
        <taxon>Magnoliopsida</taxon>
        <taxon>eudicotyledons</taxon>
        <taxon>Gunneridae</taxon>
        <taxon>Pentapetalae</taxon>
        <taxon>rosids</taxon>
        <taxon>malvids</taxon>
        <taxon>Brassicales</taxon>
        <taxon>Brassicaceae</taxon>
        <taxon>Brassiceae</taxon>
        <taxon>Brassica</taxon>
    </lineage>
</organism>
<dbReference type="PaxDb" id="3708-A0A078IRK7"/>
<accession>A0A078IRK7</accession>
<evidence type="ECO:0000313" key="3">
    <source>
        <dbReference type="Proteomes" id="UP000028999"/>
    </source>
</evidence>
<evidence type="ECO:0000256" key="1">
    <source>
        <dbReference type="SAM" id="MobiDB-lite"/>
    </source>
</evidence>
<keyword evidence="3" id="KW-1185">Reference proteome</keyword>
<reference evidence="2 3" key="1">
    <citation type="journal article" date="2014" name="Science">
        <title>Plant genetics. Early allopolyploid evolution in the post-Neolithic Brassica napus oilseed genome.</title>
        <authorList>
            <person name="Chalhoub B."/>
            <person name="Denoeud F."/>
            <person name="Liu S."/>
            <person name="Parkin I.A."/>
            <person name="Tang H."/>
            <person name="Wang X."/>
            <person name="Chiquet J."/>
            <person name="Belcram H."/>
            <person name="Tong C."/>
            <person name="Samans B."/>
            <person name="Correa M."/>
            <person name="Da Silva C."/>
            <person name="Just J."/>
            <person name="Falentin C."/>
            <person name="Koh C.S."/>
            <person name="Le Clainche I."/>
            <person name="Bernard M."/>
            <person name="Bento P."/>
            <person name="Noel B."/>
            <person name="Labadie K."/>
            <person name="Alberti A."/>
            <person name="Charles M."/>
            <person name="Arnaud D."/>
            <person name="Guo H."/>
            <person name="Daviaud C."/>
            <person name="Alamery S."/>
            <person name="Jabbari K."/>
            <person name="Zhao M."/>
            <person name="Edger P.P."/>
            <person name="Chelaifa H."/>
            <person name="Tack D."/>
            <person name="Lassalle G."/>
            <person name="Mestiri I."/>
            <person name="Schnel N."/>
            <person name="Le Paslier M.C."/>
            <person name="Fan G."/>
            <person name="Renault V."/>
            <person name="Bayer P.E."/>
            <person name="Golicz A.A."/>
            <person name="Manoli S."/>
            <person name="Lee T.H."/>
            <person name="Thi V.H."/>
            <person name="Chalabi S."/>
            <person name="Hu Q."/>
            <person name="Fan C."/>
            <person name="Tollenaere R."/>
            <person name="Lu Y."/>
            <person name="Battail C."/>
            <person name="Shen J."/>
            <person name="Sidebottom C.H."/>
            <person name="Wang X."/>
            <person name="Canaguier A."/>
            <person name="Chauveau A."/>
            <person name="Berard A."/>
            <person name="Deniot G."/>
            <person name="Guan M."/>
            <person name="Liu Z."/>
            <person name="Sun F."/>
            <person name="Lim Y.P."/>
            <person name="Lyons E."/>
            <person name="Town C.D."/>
            <person name="Bancroft I."/>
            <person name="Wang X."/>
            <person name="Meng J."/>
            <person name="Ma J."/>
            <person name="Pires J.C."/>
            <person name="King G.J."/>
            <person name="Brunel D."/>
            <person name="Delourme R."/>
            <person name="Renard M."/>
            <person name="Aury J.M."/>
            <person name="Adams K.L."/>
            <person name="Batley J."/>
            <person name="Snowdon R.J."/>
            <person name="Tost J."/>
            <person name="Edwards D."/>
            <person name="Zhou Y."/>
            <person name="Hua W."/>
            <person name="Sharpe A.G."/>
            <person name="Paterson A.H."/>
            <person name="Guan C."/>
            <person name="Wincker P."/>
        </authorList>
    </citation>
    <scope>NUCLEOTIDE SEQUENCE [LARGE SCALE GENOMIC DNA]</scope>
    <source>
        <strain evidence="3">cv. Darmor-bzh</strain>
    </source>
</reference>
<dbReference type="Gramene" id="CDY51728">
    <property type="protein sequence ID" value="CDY51728"/>
    <property type="gene ID" value="GSBRNA2T00004084001"/>
</dbReference>
<feature type="region of interest" description="Disordered" evidence="1">
    <location>
        <begin position="68"/>
        <end position="90"/>
    </location>
</feature>